<gene>
    <name evidence="2" type="ORF">AVDCRST_MAG41-737</name>
</gene>
<organism evidence="2">
    <name type="scientific">uncultured Mycobacteriales bacterium</name>
    <dbReference type="NCBI Taxonomy" id="581187"/>
    <lineage>
        <taxon>Bacteria</taxon>
        <taxon>Bacillati</taxon>
        <taxon>Actinomycetota</taxon>
        <taxon>Actinomycetes</taxon>
        <taxon>Mycobacteriales</taxon>
        <taxon>environmental samples</taxon>
    </lineage>
</organism>
<sequence length="150" mass="15464">MTPDENDPPSPSSGALIRPFLASGTGADDGADEAAEGGPDATLRPFLLTSGRVEGQDSTIAIETQVVTTDRGRTAADQLGFERRDIVALCGDPLSVAEIAAQLSLHLAVVRVLVGDLSAAGHLSVHLPNTDASTDVDTLLRVIRGLRAIG</sequence>
<evidence type="ECO:0000256" key="1">
    <source>
        <dbReference type="SAM" id="MobiDB-lite"/>
    </source>
</evidence>
<evidence type="ECO:0000313" key="2">
    <source>
        <dbReference type="EMBL" id="CAA9225932.1"/>
    </source>
</evidence>
<dbReference type="EMBL" id="CADCTP010000078">
    <property type="protein sequence ID" value="CAA9225932.1"/>
    <property type="molecule type" value="Genomic_DNA"/>
</dbReference>
<dbReference type="InterPro" id="IPR007995">
    <property type="entry name" value="DUF742"/>
</dbReference>
<reference evidence="2" key="1">
    <citation type="submission" date="2020-02" db="EMBL/GenBank/DDBJ databases">
        <authorList>
            <person name="Meier V. D."/>
        </authorList>
    </citation>
    <scope>NUCLEOTIDE SEQUENCE</scope>
    <source>
        <strain evidence="2">AVDCRST_MAG41</strain>
    </source>
</reference>
<dbReference type="AlphaFoldDB" id="A0A6J4HKM1"/>
<evidence type="ECO:0008006" key="3">
    <source>
        <dbReference type="Google" id="ProtNLM"/>
    </source>
</evidence>
<accession>A0A6J4HKM1</accession>
<dbReference type="PANTHER" id="PTHR36221:SF1">
    <property type="entry name" value="DUF742 DOMAIN-CONTAINING PROTEIN"/>
    <property type="match status" value="1"/>
</dbReference>
<proteinExistence type="predicted"/>
<dbReference type="PANTHER" id="PTHR36221">
    <property type="entry name" value="DUF742 DOMAIN-CONTAINING PROTEIN"/>
    <property type="match status" value="1"/>
</dbReference>
<name>A0A6J4HKM1_9ACTN</name>
<feature type="region of interest" description="Disordered" evidence="1">
    <location>
        <begin position="1"/>
        <end position="43"/>
    </location>
</feature>
<protein>
    <recommendedName>
        <fullName evidence="3">DUF742 domain-containing protein</fullName>
    </recommendedName>
</protein>
<dbReference type="Pfam" id="PF05331">
    <property type="entry name" value="DUF742"/>
    <property type="match status" value="1"/>
</dbReference>